<evidence type="ECO:0000256" key="2">
    <source>
        <dbReference type="SAM" id="SignalP"/>
    </source>
</evidence>
<dbReference type="EnsemblPlants" id="EMT11519">
    <property type="protein sequence ID" value="EMT11519"/>
    <property type="gene ID" value="F775_43835"/>
</dbReference>
<name>M8BXG2_AEGTA</name>
<evidence type="ECO:0000313" key="3">
    <source>
        <dbReference type="EnsemblPlants" id="EMT11519"/>
    </source>
</evidence>
<keyword evidence="2" id="KW-0732">Signal</keyword>
<sequence length="131" mass="13416">MAERHVLLGHLMDVALALALGELLPHIGGACASAGLCSLESSRDAFRRNCSMNSAARLSMSAEPGLSVVEWTDGGVSAGVLAAVWKLGDPPSSSSVQSSRLGGRRRQGVDGVGGGDGRRWMGLVGASPRTC</sequence>
<feature type="compositionally biased region" description="Low complexity" evidence="1">
    <location>
        <begin position="88"/>
        <end position="101"/>
    </location>
</feature>
<organism evidence="3">
    <name type="scientific">Aegilops tauschii</name>
    <name type="common">Tausch's goatgrass</name>
    <name type="synonym">Aegilops squarrosa</name>
    <dbReference type="NCBI Taxonomy" id="37682"/>
    <lineage>
        <taxon>Eukaryota</taxon>
        <taxon>Viridiplantae</taxon>
        <taxon>Streptophyta</taxon>
        <taxon>Embryophyta</taxon>
        <taxon>Tracheophyta</taxon>
        <taxon>Spermatophyta</taxon>
        <taxon>Magnoliopsida</taxon>
        <taxon>Liliopsida</taxon>
        <taxon>Poales</taxon>
        <taxon>Poaceae</taxon>
        <taxon>BOP clade</taxon>
        <taxon>Pooideae</taxon>
        <taxon>Triticodae</taxon>
        <taxon>Triticeae</taxon>
        <taxon>Triticinae</taxon>
        <taxon>Aegilops</taxon>
    </lineage>
</organism>
<proteinExistence type="predicted"/>
<feature type="chain" id="PRO_5014583820" evidence="2">
    <location>
        <begin position="18"/>
        <end position="131"/>
    </location>
</feature>
<feature type="region of interest" description="Disordered" evidence="1">
    <location>
        <begin position="88"/>
        <end position="117"/>
    </location>
</feature>
<dbReference type="AlphaFoldDB" id="M8BXG2"/>
<evidence type="ECO:0000256" key="1">
    <source>
        <dbReference type="SAM" id="MobiDB-lite"/>
    </source>
</evidence>
<accession>M8BXG2</accession>
<feature type="signal peptide" evidence="2">
    <location>
        <begin position="1"/>
        <end position="17"/>
    </location>
</feature>
<reference evidence="3" key="1">
    <citation type="submission" date="2015-06" db="UniProtKB">
        <authorList>
            <consortium name="EnsemblPlants"/>
        </authorList>
    </citation>
    <scope>IDENTIFICATION</scope>
</reference>
<protein>
    <submittedName>
        <fullName evidence="3">Uncharacterized protein</fullName>
    </submittedName>
</protein>